<reference evidence="2" key="1">
    <citation type="submission" date="2017-04" db="EMBL/GenBank/DDBJ databases">
        <authorList>
            <person name="Varghese N."/>
            <person name="Submissions S."/>
        </authorList>
    </citation>
    <scope>NUCLEOTIDE SEQUENCE [LARGE SCALE GENOMIC DNA]</scope>
    <source>
        <strain evidence="2">DSM 9293</strain>
    </source>
</reference>
<name>A0A1W1W6V7_SULTA</name>
<proteinExistence type="predicted"/>
<dbReference type="RefSeq" id="WP_084660723.1">
    <property type="nucleotide sequence ID" value="NZ_FWWY01000001.1"/>
</dbReference>
<gene>
    <name evidence="1" type="ORF">SAMN00768000_0206</name>
</gene>
<dbReference type="EMBL" id="FWWY01000001">
    <property type="protein sequence ID" value="SMC01995.1"/>
    <property type="molecule type" value="Genomic_DNA"/>
</dbReference>
<protein>
    <submittedName>
        <fullName evidence="1">Uncharacterized protein</fullName>
    </submittedName>
</protein>
<dbReference type="Proteomes" id="UP000192660">
    <property type="component" value="Unassembled WGS sequence"/>
</dbReference>
<evidence type="ECO:0000313" key="2">
    <source>
        <dbReference type="Proteomes" id="UP000192660"/>
    </source>
</evidence>
<organism evidence="1 2">
    <name type="scientific">Sulfobacillus thermosulfidooxidans (strain DSM 9293 / VKM B-1269 / AT-1)</name>
    <dbReference type="NCBI Taxonomy" id="929705"/>
    <lineage>
        <taxon>Bacteria</taxon>
        <taxon>Bacillati</taxon>
        <taxon>Bacillota</taxon>
        <taxon>Clostridia</taxon>
        <taxon>Eubacteriales</taxon>
        <taxon>Clostridiales Family XVII. Incertae Sedis</taxon>
        <taxon>Sulfobacillus</taxon>
    </lineage>
</organism>
<keyword evidence="2" id="KW-1185">Reference proteome</keyword>
<accession>A0A1W1W6V7</accession>
<sequence>MKCFDNYEDGDDEHVAEALGCPTCQETRFACLDWRDPGDPPFPHYPQEYVVCVTCGTAYDPNHENFVIGRSG</sequence>
<evidence type="ECO:0000313" key="1">
    <source>
        <dbReference type="EMBL" id="SMC01995.1"/>
    </source>
</evidence>
<dbReference type="AlphaFoldDB" id="A0A1W1W6V7"/>